<proteinExistence type="predicted"/>
<name>A0A2Z4MK94_BREBE</name>
<protein>
    <recommendedName>
        <fullName evidence="1">DUF6575 domain-containing protein</fullName>
    </recommendedName>
</protein>
<feature type="domain" description="DUF6575" evidence="1">
    <location>
        <begin position="3"/>
        <end position="138"/>
    </location>
</feature>
<dbReference type="EMBL" id="CP030117">
    <property type="protein sequence ID" value="AWX56935.1"/>
    <property type="molecule type" value="Genomic_DNA"/>
</dbReference>
<organism evidence="2 3">
    <name type="scientific">Brevibacillus brevis</name>
    <name type="common">Bacillus brevis</name>
    <dbReference type="NCBI Taxonomy" id="1393"/>
    <lineage>
        <taxon>Bacteria</taxon>
        <taxon>Bacillati</taxon>
        <taxon>Bacillota</taxon>
        <taxon>Bacilli</taxon>
        <taxon>Bacillales</taxon>
        <taxon>Paenibacillaceae</taxon>
        <taxon>Brevibacillus</taxon>
    </lineage>
</organism>
<evidence type="ECO:0000313" key="3">
    <source>
        <dbReference type="Proteomes" id="UP000036061"/>
    </source>
</evidence>
<evidence type="ECO:0000259" key="1">
    <source>
        <dbReference type="Pfam" id="PF20215"/>
    </source>
</evidence>
<reference evidence="2 3" key="1">
    <citation type="journal article" date="2015" name="Genome Announc.">
        <title>Draft Genome Sequence of Brevibacillus brevis DZQ7, a Plant Growth-Promoting Rhizobacterium with Broad-Spectrum Antimicrobial Activity.</title>
        <authorList>
            <person name="Hou Q."/>
            <person name="Wang C."/>
            <person name="Hou X."/>
            <person name="Xia Z."/>
            <person name="Ye J."/>
            <person name="Liu K."/>
            <person name="Liu H."/>
            <person name="Wang J."/>
            <person name="Guo H."/>
            <person name="Yu X."/>
            <person name="Yang Y."/>
            <person name="Du B."/>
            <person name="Ding Y."/>
        </authorList>
    </citation>
    <scope>NUCLEOTIDE SEQUENCE [LARGE SCALE GENOMIC DNA]</scope>
    <source>
        <strain evidence="2 3">DZQ7</strain>
    </source>
</reference>
<evidence type="ECO:0000313" key="2">
    <source>
        <dbReference type="EMBL" id="AWX56935.1"/>
    </source>
</evidence>
<gene>
    <name evidence="2" type="ORF">AB432_018610</name>
</gene>
<dbReference type="Proteomes" id="UP000036061">
    <property type="component" value="Chromosome"/>
</dbReference>
<accession>A0A2Z4MK94</accession>
<sequence length="171" mass="20070">MEIIHKNTIGEFKILETYIYFDGPQLFSCKSSTDQIYLCYWCEITDEELIWLYTPISLDRYEEIRSGKISVRDSILKVEDDYVWKLSMTIDGENSASERLHKENILEKWLPDVSLVINIEEDKEGEELATTEESNMSKFSSVLYNGKFKEILQRNEIEKANKQLSRFLSTA</sequence>
<dbReference type="Pfam" id="PF20215">
    <property type="entry name" value="DUF6575"/>
    <property type="match status" value="1"/>
</dbReference>
<dbReference type="InterPro" id="IPR046482">
    <property type="entry name" value="DUF6575"/>
</dbReference>
<dbReference type="AlphaFoldDB" id="A0A2Z4MK94"/>
<dbReference type="RefSeq" id="WP_048033548.1">
    <property type="nucleotide sequence ID" value="NZ_CP030117.1"/>
</dbReference>